<dbReference type="AlphaFoldDB" id="A0A6J8AB21"/>
<evidence type="ECO:0000313" key="1">
    <source>
        <dbReference type="EMBL" id="CAC5364507.1"/>
    </source>
</evidence>
<dbReference type="GO" id="GO:0003697">
    <property type="term" value="F:single-stranded DNA binding"/>
    <property type="evidence" value="ECO:0007669"/>
    <property type="project" value="InterPro"/>
</dbReference>
<dbReference type="InterPro" id="IPR012340">
    <property type="entry name" value="NA-bd_OB-fold"/>
</dbReference>
<dbReference type="SUPFAM" id="SSF50249">
    <property type="entry name" value="Nucleic acid-binding proteins"/>
    <property type="match status" value="1"/>
</dbReference>
<dbReference type="Pfam" id="PF17659">
    <property type="entry name" value="RADX"/>
    <property type="match status" value="1"/>
</dbReference>
<dbReference type="InterPro" id="IPR040893">
    <property type="entry name" value="RADX"/>
</dbReference>
<protein>
    <submittedName>
        <fullName evidence="1">Uncharacterized protein</fullName>
    </submittedName>
</protein>
<name>A0A6J8AB21_MYTCO</name>
<sequence length="872" mass="97906">MKEANYFIRYLSGAPDSFPFLKTCIDLSGAPDTFSFPKTCIDLSGAPDSFPFPKTCIDLSGAPDSFPFLKTCKDLSGAPDSFSFPKTCKDLSGAPDSFPFLKTCIDLHGVSDSFPFLKTCIDLSGAPDSFPFPKTCIDLSGAPDSFPFLKTCIDLHGVSDSFPFLKTCIDLSGAPDSFPFPKTCIDLSGAPDSFPFLKTCKDLSGAPDSFPFPKTCIDLSGAPDSFPFLKTCIDLSGAPDSFPFLKTCIDLSGAPDTFPFPKTCIDLSGAPDSFPFPKTCIDLSGAPDSFPFPKTCKDLSGAPDSFTFPKTCINLSGAPDSFTFLKTCLDLHGVPDSFHFLKTWNIEKLNGLGDVSPVDVYSLKELSKNWRVLKGPPVVVKVLSKKRILHYAKPFKNDKWPLQAHFTVCDRSGCATLVLWNSLCPEFYHRLQEGHVILIQKYTVKKSFHHVDHYRPPLPDGLSMYDIDINVNSHHPVGIVRVISPAAIPSCLNLPAIQYNIIQRKDLGTGAFPVIIERMTCKRHHRFSGICWPILYRERMTGKTDLDTGGFWISRWLELKDYSSKKTFKVLIYRPAEIDIYKDVMPGTVLICRHMRIITNISHIHASKDDRNMYLTSTGSTYIEIVTGNCALPHVNDVVTWSQSYNEDYTMGGYYSYPPIPTTLADMKNYYEDLKITTSEELRLELGKLSYREHKRLFIQGQMIAVKYQTKSLSRTKKKEDSRMEVIVNEDLYHHFEQEISSTVIKPPFSYKFDRDLISSLLQFPSVLNRAVDSSDLEESDESKVFFMIYWSGLNSKVLIPTLWMCGTASTDLTTLLHYSNHTFKQTRNNNEVMEIIQSAKQCRGQKFLLVIDAYKPNCNSTEIVLNTSYKL</sequence>
<dbReference type="OrthoDB" id="5965770at2759"/>
<keyword evidence="2" id="KW-1185">Reference proteome</keyword>
<dbReference type="Gene3D" id="2.40.50.140">
    <property type="entry name" value="Nucleic acid-binding proteins"/>
    <property type="match status" value="1"/>
</dbReference>
<proteinExistence type="predicted"/>
<accession>A0A6J8AB21</accession>
<organism evidence="1 2">
    <name type="scientific">Mytilus coruscus</name>
    <name type="common">Sea mussel</name>
    <dbReference type="NCBI Taxonomy" id="42192"/>
    <lineage>
        <taxon>Eukaryota</taxon>
        <taxon>Metazoa</taxon>
        <taxon>Spiralia</taxon>
        <taxon>Lophotrochozoa</taxon>
        <taxon>Mollusca</taxon>
        <taxon>Bivalvia</taxon>
        <taxon>Autobranchia</taxon>
        <taxon>Pteriomorphia</taxon>
        <taxon>Mytilida</taxon>
        <taxon>Mytiloidea</taxon>
        <taxon>Mytilidae</taxon>
        <taxon>Mytilinae</taxon>
        <taxon>Mytilus</taxon>
    </lineage>
</organism>
<dbReference type="PANTHER" id="PTHR14944:SF2">
    <property type="entry name" value="RPA-RELATED PROTEIN RADX"/>
    <property type="match status" value="1"/>
</dbReference>
<dbReference type="EMBL" id="CACVKT020001002">
    <property type="protein sequence ID" value="CAC5364507.1"/>
    <property type="molecule type" value="Genomic_DNA"/>
</dbReference>
<reference evidence="1 2" key="1">
    <citation type="submission" date="2020-06" db="EMBL/GenBank/DDBJ databases">
        <authorList>
            <person name="Li R."/>
            <person name="Bekaert M."/>
        </authorList>
    </citation>
    <scope>NUCLEOTIDE SEQUENCE [LARGE SCALE GENOMIC DNA]</scope>
    <source>
        <strain evidence="2">wild</strain>
    </source>
</reference>
<gene>
    <name evidence="1" type="ORF">MCOR_5525</name>
</gene>
<dbReference type="PANTHER" id="PTHR14944">
    <property type="entry name" value="RPA-RELATED PROTEIN RADX"/>
    <property type="match status" value="1"/>
</dbReference>
<evidence type="ECO:0000313" key="2">
    <source>
        <dbReference type="Proteomes" id="UP000507470"/>
    </source>
</evidence>
<dbReference type="Proteomes" id="UP000507470">
    <property type="component" value="Unassembled WGS sequence"/>
</dbReference>